<keyword evidence="1 6" id="KW-0816">Tricarboxylic acid cycle</keyword>
<sequence length="392" mass="42239">MDIHEYQAKALLEKCGVEIPRGAIAYSPEQAAYRALEIGGDAWVVKAQIHSGARGKAGGVKFCRNEAEITAAAESMLGRRLVTHQTGPAGKLVRRLYVEEASDIASEIYLGFVMDRKAERICIVASAEGGMEIEEISADRPDSIIRVVVDPAVGMQTFQAREIAFSLGLDGALIQKAVKTIMGAYRAFRDYDATMVEINPLVVTRAGEIVALDAKMSFDDNALFRRPEISELRDKSQEDQRETFASDRGLSYIGLEGQIGCIVNGAGLAMATLDMIKMAGGEPANFLDIGGGASPERILKSFRAVLNDPGVEAILVNVFAGINRCDWVAEGVVRAVRELDLKLPLVVRLSGTNVEKGREILAQSGLDITTAETLAEAAEKAVAAWRGQRKAA</sequence>
<dbReference type="PIRSF" id="PIRSF001554">
    <property type="entry name" value="SucCS_beta"/>
    <property type="match status" value="1"/>
</dbReference>
<accession>A0ABT2NRD5</accession>
<keyword evidence="10" id="KW-1185">Reference proteome</keyword>
<reference evidence="10" key="1">
    <citation type="submission" date="2023-07" db="EMBL/GenBank/DDBJ databases">
        <title>Defluviimonas sediminis sp. nov., isolated from mangrove sediment.</title>
        <authorList>
            <person name="Liu L."/>
            <person name="Li J."/>
            <person name="Huang Y."/>
            <person name="Pan J."/>
            <person name="Li M."/>
        </authorList>
    </citation>
    <scope>NUCLEOTIDE SEQUENCE [LARGE SCALE GENOMIC DNA]</scope>
    <source>
        <strain evidence="10">FT324</strain>
    </source>
</reference>
<comment type="subunit">
    <text evidence="6">Heterotetramer of two alpha and two beta subunits.</text>
</comment>
<evidence type="ECO:0000259" key="8">
    <source>
        <dbReference type="PROSITE" id="PS50975"/>
    </source>
</evidence>
<dbReference type="InterPro" id="IPR005811">
    <property type="entry name" value="SUCC_ACL_C"/>
</dbReference>
<comment type="cofactor">
    <cofactor evidence="6">
        <name>Mg(2+)</name>
        <dbReference type="ChEBI" id="CHEBI:18420"/>
    </cofactor>
    <text evidence="6">Binds 1 Mg(2+) ion per subunit.</text>
</comment>
<keyword evidence="5 6" id="KW-0460">Magnesium</keyword>
<dbReference type="Gene3D" id="3.40.50.261">
    <property type="entry name" value="Succinyl-CoA synthetase domains"/>
    <property type="match status" value="1"/>
</dbReference>
<keyword evidence="6 7" id="KW-0067">ATP-binding</keyword>
<dbReference type="InterPro" id="IPR013650">
    <property type="entry name" value="ATP-grasp_succ-CoA_synth-type"/>
</dbReference>
<comment type="function">
    <text evidence="6">Succinyl-CoA synthetase functions in the citric acid cycle (TCA), coupling the hydrolysis of succinyl-CoA to the synthesis of either ATP or GTP and thus represents the only step of substrate-level phosphorylation in the TCA. The beta subunit provides nucleotide specificity of the enzyme and binds the substrate succinate, while the binding sites for coenzyme A and phosphate are found in the alpha subunit.</text>
</comment>
<evidence type="ECO:0000313" key="10">
    <source>
        <dbReference type="Proteomes" id="UP001205601"/>
    </source>
</evidence>
<keyword evidence="4 6" id="KW-0547">Nucleotide-binding</keyword>
<evidence type="ECO:0000256" key="6">
    <source>
        <dbReference type="HAMAP-Rule" id="MF_00558"/>
    </source>
</evidence>
<dbReference type="PANTHER" id="PTHR11815:SF10">
    <property type="entry name" value="SUCCINATE--COA LIGASE [GDP-FORMING] SUBUNIT BETA, MITOCHONDRIAL"/>
    <property type="match status" value="1"/>
</dbReference>
<comment type="caution">
    <text evidence="9">The sequence shown here is derived from an EMBL/GenBank/DDBJ whole genome shotgun (WGS) entry which is preliminary data.</text>
</comment>
<comment type="caution">
    <text evidence="6">Lacks conserved residue(s) required for the propagation of feature annotation.</text>
</comment>
<dbReference type="EMBL" id="JAOCQF010000004">
    <property type="protein sequence ID" value="MCT8331510.1"/>
    <property type="molecule type" value="Genomic_DNA"/>
</dbReference>
<dbReference type="SUPFAM" id="SSF56059">
    <property type="entry name" value="Glutathione synthetase ATP-binding domain-like"/>
    <property type="match status" value="1"/>
</dbReference>
<proteinExistence type="inferred from homology"/>
<feature type="binding site" evidence="6">
    <location>
        <position position="107"/>
    </location>
    <ligand>
        <name>ATP</name>
        <dbReference type="ChEBI" id="CHEBI:30616"/>
    </ligand>
</feature>
<comment type="similarity">
    <text evidence="6">Belongs to the succinate/malate CoA ligase beta subunit family.</text>
</comment>
<gene>
    <name evidence="6" type="primary">sucC</name>
    <name evidence="9" type="ORF">N5I32_18495</name>
</gene>
<dbReference type="RefSeq" id="WP_261497418.1">
    <property type="nucleotide sequence ID" value="NZ_JAOCQF010000004.1"/>
</dbReference>
<evidence type="ECO:0000256" key="3">
    <source>
        <dbReference type="ARBA" id="ARBA00022723"/>
    </source>
</evidence>
<comment type="catalytic activity">
    <reaction evidence="6">
        <text>succinate + ATP + CoA = succinyl-CoA + ADP + phosphate</text>
        <dbReference type="Rhea" id="RHEA:17661"/>
        <dbReference type="ChEBI" id="CHEBI:30031"/>
        <dbReference type="ChEBI" id="CHEBI:30616"/>
        <dbReference type="ChEBI" id="CHEBI:43474"/>
        <dbReference type="ChEBI" id="CHEBI:57287"/>
        <dbReference type="ChEBI" id="CHEBI:57292"/>
        <dbReference type="ChEBI" id="CHEBI:456216"/>
        <dbReference type="EC" id="6.2.1.5"/>
    </reaction>
</comment>
<dbReference type="Proteomes" id="UP001205601">
    <property type="component" value="Unassembled WGS sequence"/>
</dbReference>
<dbReference type="SUPFAM" id="SSF52210">
    <property type="entry name" value="Succinyl-CoA synthetase domains"/>
    <property type="match status" value="1"/>
</dbReference>
<evidence type="ECO:0000256" key="5">
    <source>
        <dbReference type="ARBA" id="ARBA00022842"/>
    </source>
</evidence>
<dbReference type="InterPro" id="IPR013815">
    <property type="entry name" value="ATP_grasp_subdomain_1"/>
</dbReference>
<evidence type="ECO:0000256" key="4">
    <source>
        <dbReference type="ARBA" id="ARBA00022741"/>
    </source>
</evidence>
<comment type="catalytic activity">
    <reaction evidence="6">
        <text>GTP + succinate + CoA = succinyl-CoA + GDP + phosphate</text>
        <dbReference type="Rhea" id="RHEA:22120"/>
        <dbReference type="ChEBI" id="CHEBI:30031"/>
        <dbReference type="ChEBI" id="CHEBI:37565"/>
        <dbReference type="ChEBI" id="CHEBI:43474"/>
        <dbReference type="ChEBI" id="CHEBI:57287"/>
        <dbReference type="ChEBI" id="CHEBI:57292"/>
        <dbReference type="ChEBI" id="CHEBI:58189"/>
    </reaction>
</comment>
<keyword evidence="2 6" id="KW-0436">Ligase</keyword>
<dbReference type="InterPro" id="IPR017866">
    <property type="entry name" value="Succ-CoA_synthase_bsu_CS"/>
</dbReference>
<dbReference type="HAMAP" id="MF_00558">
    <property type="entry name" value="Succ_CoA_beta"/>
    <property type="match status" value="1"/>
</dbReference>
<evidence type="ECO:0000256" key="7">
    <source>
        <dbReference type="PROSITE-ProRule" id="PRU00409"/>
    </source>
</evidence>
<dbReference type="Gene3D" id="3.30.1490.20">
    <property type="entry name" value="ATP-grasp fold, A domain"/>
    <property type="match status" value="1"/>
</dbReference>
<comment type="pathway">
    <text evidence="6">Carbohydrate metabolism; tricarboxylic acid cycle; succinate from succinyl-CoA (ligase route): step 1/1.</text>
</comment>
<dbReference type="Pfam" id="PF00549">
    <property type="entry name" value="Ligase_CoA"/>
    <property type="match status" value="1"/>
</dbReference>
<feature type="binding site" evidence="6">
    <location>
        <position position="199"/>
    </location>
    <ligand>
        <name>Mg(2+)</name>
        <dbReference type="ChEBI" id="CHEBI:18420"/>
    </ligand>
</feature>
<feature type="binding site" evidence="6">
    <location>
        <position position="264"/>
    </location>
    <ligand>
        <name>substrate</name>
        <note>ligand shared with subunit alpha</note>
    </ligand>
</feature>
<evidence type="ECO:0000256" key="2">
    <source>
        <dbReference type="ARBA" id="ARBA00022598"/>
    </source>
</evidence>
<dbReference type="Gene3D" id="3.30.470.20">
    <property type="entry name" value="ATP-grasp fold, B domain"/>
    <property type="match status" value="1"/>
</dbReference>
<dbReference type="GO" id="GO:0016874">
    <property type="term" value="F:ligase activity"/>
    <property type="evidence" value="ECO:0007669"/>
    <property type="project" value="UniProtKB-KW"/>
</dbReference>
<dbReference type="NCBIfam" id="NF010647">
    <property type="entry name" value="PRK14046.1"/>
    <property type="match status" value="1"/>
</dbReference>
<keyword evidence="3 6" id="KW-0479">Metal-binding</keyword>
<evidence type="ECO:0000256" key="1">
    <source>
        <dbReference type="ARBA" id="ARBA00022532"/>
    </source>
</evidence>
<dbReference type="EC" id="6.2.1.5" evidence="6"/>
<feature type="binding site" evidence="6">
    <location>
        <position position="99"/>
    </location>
    <ligand>
        <name>ATP</name>
        <dbReference type="ChEBI" id="CHEBI:30616"/>
    </ligand>
</feature>
<dbReference type="InterPro" id="IPR005809">
    <property type="entry name" value="Succ_CoA_ligase-like_bsu"/>
</dbReference>
<dbReference type="NCBIfam" id="NF001913">
    <property type="entry name" value="PRK00696.1"/>
    <property type="match status" value="1"/>
</dbReference>
<dbReference type="PROSITE" id="PS50975">
    <property type="entry name" value="ATP_GRASP"/>
    <property type="match status" value="1"/>
</dbReference>
<feature type="binding site" evidence="6">
    <location>
        <position position="46"/>
    </location>
    <ligand>
        <name>ATP</name>
        <dbReference type="ChEBI" id="CHEBI:30616"/>
    </ligand>
</feature>
<name>A0ABT2NRD5_9RHOB</name>
<protein>
    <recommendedName>
        <fullName evidence="6">Succinate--CoA ligase [ADP-forming] subunit beta</fullName>
        <ecNumber evidence="6">6.2.1.5</ecNumber>
    </recommendedName>
    <alternativeName>
        <fullName evidence="6">Succinyl-CoA synthetase subunit beta</fullName>
        <shortName evidence="6">SCS-beta</shortName>
    </alternativeName>
</protein>
<dbReference type="PANTHER" id="PTHR11815">
    <property type="entry name" value="SUCCINYL-COA SYNTHETASE BETA CHAIN"/>
    <property type="match status" value="1"/>
</dbReference>
<dbReference type="InterPro" id="IPR016102">
    <property type="entry name" value="Succinyl-CoA_synth-like"/>
</dbReference>
<dbReference type="Pfam" id="PF08442">
    <property type="entry name" value="ATP-grasp_2"/>
    <property type="match status" value="1"/>
</dbReference>
<feature type="binding site" evidence="6">
    <location>
        <position position="102"/>
    </location>
    <ligand>
        <name>ATP</name>
        <dbReference type="ChEBI" id="CHEBI:30616"/>
    </ligand>
</feature>
<dbReference type="PROSITE" id="PS01217">
    <property type="entry name" value="SUCCINYL_COA_LIG_3"/>
    <property type="match status" value="1"/>
</dbReference>
<organism evidence="9 10">
    <name type="scientific">Albidovulum sediminis</name>
    <dbReference type="NCBI Taxonomy" id="3066345"/>
    <lineage>
        <taxon>Bacteria</taxon>
        <taxon>Pseudomonadati</taxon>
        <taxon>Pseudomonadota</taxon>
        <taxon>Alphaproteobacteria</taxon>
        <taxon>Rhodobacterales</taxon>
        <taxon>Paracoccaceae</taxon>
        <taxon>Albidovulum</taxon>
    </lineage>
</organism>
<feature type="domain" description="ATP-grasp" evidence="8">
    <location>
        <begin position="9"/>
        <end position="229"/>
    </location>
</feature>
<evidence type="ECO:0000313" key="9">
    <source>
        <dbReference type="EMBL" id="MCT8331510.1"/>
    </source>
</evidence>
<feature type="binding site" evidence="6">
    <location>
        <position position="213"/>
    </location>
    <ligand>
        <name>Mg(2+)</name>
        <dbReference type="ChEBI" id="CHEBI:18420"/>
    </ligand>
</feature>
<dbReference type="InterPro" id="IPR011761">
    <property type="entry name" value="ATP-grasp"/>
</dbReference>
<dbReference type="NCBIfam" id="TIGR01016">
    <property type="entry name" value="sucCoAbeta"/>
    <property type="match status" value="1"/>
</dbReference>